<dbReference type="OMA" id="RAYAKWS"/>
<keyword evidence="3" id="KW-0479">Metal-binding</keyword>
<evidence type="ECO:0000256" key="3">
    <source>
        <dbReference type="ARBA" id="ARBA00022723"/>
    </source>
</evidence>
<comment type="similarity">
    <text evidence="2">Belongs to the cytochrome P450 family.</text>
</comment>
<keyword evidence="7" id="KW-1185">Reference proteome</keyword>
<comment type="cofactor">
    <cofactor evidence="1">
        <name>heme</name>
        <dbReference type="ChEBI" id="CHEBI:30413"/>
    </cofactor>
</comment>
<dbReference type="InterPro" id="IPR001128">
    <property type="entry name" value="Cyt_P450"/>
</dbReference>
<dbReference type="PANTHER" id="PTHR24300:SF397">
    <property type="entry name" value="CYTOCHROME P450 2U1"/>
    <property type="match status" value="1"/>
</dbReference>
<dbReference type="EMBL" id="GG666467">
    <property type="protein sequence ID" value="EEN68187.1"/>
    <property type="molecule type" value="Genomic_DNA"/>
</dbReference>
<organism>
    <name type="scientific">Branchiostoma floridae</name>
    <name type="common">Florida lancelet</name>
    <name type="synonym">Amphioxus</name>
    <dbReference type="NCBI Taxonomy" id="7739"/>
    <lineage>
        <taxon>Eukaryota</taxon>
        <taxon>Metazoa</taxon>
        <taxon>Chordata</taxon>
        <taxon>Cephalochordata</taxon>
        <taxon>Leptocardii</taxon>
        <taxon>Amphioxiformes</taxon>
        <taxon>Branchiostomatidae</taxon>
        <taxon>Branchiostoma</taxon>
    </lineage>
</organism>
<feature type="transmembrane region" description="Helical" evidence="5">
    <location>
        <begin position="6"/>
        <end position="32"/>
    </location>
</feature>
<evidence type="ECO:0000313" key="8">
    <source>
        <dbReference type="RefSeq" id="XP_035685807.1"/>
    </source>
</evidence>
<dbReference type="PANTHER" id="PTHR24300">
    <property type="entry name" value="CYTOCHROME P450 508A4-RELATED"/>
    <property type="match status" value="1"/>
</dbReference>
<gene>
    <name evidence="8" type="primary">LOC118422392</name>
    <name evidence="6" type="ORF">BRAFLDRAFT_88921</name>
</gene>
<dbReference type="RefSeq" id="XP_035685807.1">
    <property type="nucleotide sequence ID" value="XM_035829914.1"/>
</dbReference>
<dbReference type="InParanoid" id="C3XUW2"/>
<accession>C3XUW2</accession>
<dbReference type="GO" id="GO:0005506">
    <property type="term" value="F:iron ion binding"/>
    <property type="evidence" value="ECO:0007669"/>
    <property type="project" value="InterPro"/>
</dbReference>
<keyword evidence="5" id="KW-0472">Membrane</keyword>
<reference evidence="8" key="3">
    <citation type="submission" date="2025-04" db="UniProtKB">
        <authorList>
            <consortium name="RefSeq"/>
        </authorList>
    </citation>
    <scope>IDENTIFICATION</scope>
    <source>
        <strain evidence="8">S238N-H82</strain>
        <tissue evidence="8">Testes</tissue>
    </source>
</reference>
<evidence type="ECO:0000256" key="2">
    <source>
        <dbReference type="ARBA" id="ARBA00010617"/>
    </source>
</evidence>
<reference evidence="7" key="2">
    <citation type="journal article" date="2020" name="Nat. Ecol. Evol.">
        <title>Deeply conserved synteny resolves early events in vertebrate evolution.</title>
        <authorList>
            <person name="Simakov O."/>
            <person name="Marletaz F."/>
            <person name="Yue J.X."/>
            <person name="O'Connell B."/>
            <person name="Jenkins J."/>
            <person name="Brandt A."/>
            <person name="Calef R."/>
            <person name="Tung C.H."/>
            <person name="Huang T.K."/>
            <person name="Schmutz J."/>
            <person name="Satoh N."/>
            <person name="Yu J.K."/>
            <person name="Putnam N.H."/>
            <person name="Green R.E."/>
            <person name="Rokhsar D.S."/>
        </authorList>
    </citation>
    <scope>NUCLEOTIDE SEQUENCE [LARGE SCALE GENOMIC DNA]</scope>
    <source>
        <strain evidence="7">S238N-H82</strain>
    </source>
</reference>
<proteinExistence type="inferred from homology"/>
<dbReference type="eggNOG" id="KOG0156">
    <property type="taxonomic scope" value="Eukaryota"/>
</dbReference>
<protein>
    <submittedName>
        <fullName evidence="8">Cytochrome P450 2F3-like</fullName>
    </submittedName>
</protein>
<dbReference type="Gene3D" id="1.10.630.10">
    <property type="entry name" value="Cytochrome P450"/>
    <property type="match status" value="1"/>
</dbReference>
<dbReference type="InterPro" id="IPR050182">
    <property type="entry name" value="Cytochrome_P450_fam2"/>
</dbReference>
<evidence type="ECO:0000313" key="6">
    <source>
        <dbReference type="EMBL" id="EEN68187.1"/>
    </source>
</evidence>
<evidence type="ECO:0000256" key="1">
    <source>
        <dbReference type="ARBA" id="ARBA00001971"/>
    </source>
</evidence>
<dbReference type="Pfam" id="PF00067">
    <property type="entry name" value="p450"/>
    <property type="match status" value="1"/>
</dbReference>
<name>C3XUW2_BRAFL</name>
<dbReference type="AlphaFoldDB" id="C3XUW2"/>
<evidence type="ECO:0000313" key="7">
    <source>
        <dbReference type="Proteomes" id="UP000001554"/>
    </source>
</evidence>
<evidence type="ECO:0000256" key="5">
    <source>
        <dbReference type="SAM" id="Phobius"/>
    </source>
</evidence>
<dbReference type="GO" id="GO:0020037">
    <property type="term" value="F:heme binding"/>
    <property type="evidence" value="ECO:0007669"/>
    <property type="project" value="InterPro"/>
</dbReference>
<dbReference type="GeneID" id="118422392"/>
<reference evidence="6" key="1">
    <citation type="journal article" date="2008" name="Nature">
        <title>The amphioxus genome and the evolution of the chordate karyotype.</title>
        <authorList>
            <consortium name="US DOE Joint Genome Institute (JGI-PGF)"/>
            <person name="Putnam N.H."/>
            <person name="Butts T."/>
            <person name="Ferrier D.E.K."/>
            <person name="Furlong R.F."/>
            <person name="Hellsten U."/>
            <person name="Kawashima T."/>
            <person name="Robinson-Rechavi M."/>
            <person name="Shoguchi E."/>
            <person name="Terry A."/>
            <person name="Yu J.-K."/>
            <person name="Benito-Gutierrez E.L."/>
            <person name="Dubchak I."/>
            <person name="Garcia-Fernandez J."/>
            <person name="Gibson-Brown J.J."/>
            <person name="Grigoriev I.V."/>
            <person name="Horton A.C."/>
            <person name="de Jong P.J."/>
            <person name="Jurka J."/>
            <person name="Kapitonov V.V."/>
            <person name="Kohara Y."/>
            <person name="Kuroki Y."/>
            <person name="Lindquist E."/>
            <person name="Lucas S."/>
            <person name="Osoegawa K."/>
            <person name="Pennacchio L.A."/>
            <person name="Salamov A.A."/>
            <person name="Satou Y."/>
            <person name="Sauka-Spengler T."/>
            <person name="Schmutz J."/>
            <person name="Shin-I T."/>
            <person name="Toyoda A."/>
            <person name="Bronner-Fraser M."/>
            <person name="Fujiyama A."/>
            <person name="Holland L.Z."/>
            <person name="Holland P.W.H."/>
            <person name="Satoh N."/>
            <person name="Rokhsar D.S."/>
        </authorList>
    </citation>
    <scope>NUCLEOTIDE SEQUENCE [LARGE SCALE GENOMIC DNA]</scope>
    <source>
        <strain evidence="6">S238N-H82</strain>
        <tissue evidence="6">Testes</tissue>
    </source>
</reference>
<dbReference type="GO" id="GO:0004497">
    <property type="term" value="F:monooxygenase activity"/>
    <property type="evidence" value="ECO:0007669"/>
    <property type="project" value="InterPro"/>
</dbReference>
<dbReference type="SUPFAM" id="SSF48264">
    <property type="entry name" value="Cytochrome P450"/>
    <property type="match status" value="1"/>
</dbReference>
<dbReference type="GO" id="GO:0016705">
    <property type="term" value="F:oxidoreductase activity, acting on paired donors, with incorporation or reduction of molecular oxygen"/>
    <property type="evidence" value="ECO:0007669"/>
    <property type="project" value="InterPro"/>
</dbReference>
<dbReference type="KEGG" id="bfo:118422392"/>
<dbReference type="PRINTS" id="PR00463">
    <property type="entry name" value="EP450I"/>
</dbReference>
<dbReference type="OrthoDB" id="1055148at2759"/>
<sequence>MSYWGYMFQVFSSLQVILLAVLCVIVTLVLCGRPRNLPPGPRGLPIVGNAINLIKLTHVRAYAKWSKQHGDVFTYYFGPRRVIVLNGYAAIHEALVRNAKDFSSRPLGEAFFSPDGKTLGIAEEPYGPKWKEYRKFAMMSLRDF</sequence>
<keyword evidence="4" id="KW-0408">Iron</keyword>
<evidence type="ECO:0000256" key="4">
    <source>
        <dbReference type="ARBA" id="ARBA00023004"/>
    </source>
</evidence>
<dbReference type="InterPro" id="IPR002401">
    <property type="entry name" value="Cyt_P450_E_grp-I"/>
</dbReference>
<keyword evidence="5" id="KW-1133">Transmembrane helix</keyword>
<dbReference type="Proteomes" id="UP000001554">
    <property type="component" value="Chromosome 9"/>
</dbReference>
<dbReference type="InterPro" id="IPR036396">
    <property type="entry name" value="Cyt_P450_sf"/>
</dbReference>
<dbReference type="FunFam" id="1.10.630.10:FF:000325">
    <property type="entry name" value="Uncharacterized protein"/>
    <property type="match status" value="1"/>
</dbReference>
<keyword evidence="5" id="KW-0812">Transmembrane</keyword>